<dbReference type="CDD" id="cd14332">
    <property type="entry name" value="UBA_RuvA_C"/>
    <property type="match status" value="1"/>
</dbReference>
<sequence>MIITLRGKLRRRETDWISVEVGGIGYQVFIPLSTYYKLPNQGDDVYLHTTMIVREDMMSLFGFFTPEEKRLFQLLLSVSKVGPKLALNLLSGMEAHELISRIQNEDVLAVKSIPGVGMKTAERIILELKGKVAAEKAMLASATTALDQGKQVLYEDVLSALMALGYRKQESEKAIRKVIAAGTDNLTMEAAIKNSLKILAKRDKK</sequence>
<evidence type="ECO:0000256" key="6">
    <source>
        <dbReference type="HAMAP-Rule" id="MF_00031"/>
    </source>
</evidence>
<dbReference type="SUPFAM" id="SSF47781">
    <property type="entry name" value="RuvA domain 2-like"/>
    <property type="match status" value="1"/>
</dbReference>
<dbReference type="NCBIfam" id="TIGR00084">
    <property type="entry name" value="ruvA"/>
    <property type="match status" value="1"/>
</dbReference>
<dbReference type="InterPro" id="IPR003583">
    <property type="entry name" value="Hlx-hairpin-Hlx_DNA-bd_motif"/>
</dbReference>
<keyword evidence="1 6" id="KW-0963">Cytoplasm</keyword>
<evidence type="ECO:0000259" key="7">
    <source>
        <dbReference type="SMART" id="SM00278"/>
    </source>
</evidence>
<dbReference type="Proteomes" id="UP001594351">
    <property type="component" value="Unassembled WGS sequence"/>
</dbReference>
<keyword evidence="5 6" id="KW-0234">DNA repair</keyword>
<accession>A0ABV6Z0F0</accession>
<dbReference type="InterPro" id="IPR010994">
    <property type="entry name" value="RuvA_2-like"/>
</dbReference>
<dbReference type="GO" id="GO:0016787">
    <property type="term" value="F:hydrolase activity"/>
    <property type="evidence" value="ECO:0007669"/>
    <property type="project" value="UniProtKB-KW"/>
</dbReference>
<keyword evidence="3 6" id="KW-0238">DNA-binding</keyword>
<comment type="subcellular location">
    <subcellularLocation>
        <location evidence="6">Cytoplasm</location>
    </subcellularLocation>
</comment>
<dbReference type="InterPro" id="IPR011114">
    <property type="entry name" value="RuvA_C"/>
</dbReference>
<comment type="subunit">
    <text evidence="6">Homotetramer. Forms an RuvA(8)-RuvB(12)-Holliday junction (HJ) complex. HJ DNA is sandwiched between 2 RuvA tetramers; dsDNA enters through RuvA and exits via RuvB. An RuvB hexamer assembles on each DNA strand where it exits the tetramer. Each RuvB hexamer is contacted by two RuvA subunits (via domain III) on 2 adjacent RuvB subunits; this complex drives branch migration. In the full resolvosome a probable DNA-RuvA(4)-RuvB(12)-RuvC(2) complex forms which resolves the HJ.</text>
</comment>
<feature type="domain" description="Helix-hairpin-helix DNA-binding motif class 1" evidence="7">
    <location>
        <begin position="108"/>
        <end position="127"/>
    </location>
</feature>
<comment type="caution">
    <text evidence="8">The sequence shown here is derived from an EMBL/GenBank/DDBJ whole genome shotgun (WGS) entry which is preliminary data.</text>
</comment>
<organism evidence="8 9">
    <name type="scientific">candidate division CSSED10-310 bacterium</name>
    <dbReference type="NCBI Taxonomy" id="2855610"/>
    <lineage>
        <taxon>Bacteria</taxon>
        <taxon>Bacteria division CSSED10-310</taxon>
    </lineage>
</organism>
<proteinExistence type="inferred from homology"/>
<dbReference type="Pfam" id="PF01330">
    <property type="entry name" value="RuvA_N"/>
    <property type="match status" value="1"/>
</dbReference>
<dbReference type="Gene3D" id="1.10.150.20">
    <property type="entry name" value="5' to 3' exonuclease, C-terminal subdomain"/>
    <property type="match status" value="1"/>
</dbReference>
<name>A0ABV6Z0F0_UNCC1</name>
<dbReference type="Pfam" id="PF07499">
    <property type="entry name" value="RuvA_C"/>
    <property type="match status" value="1"/>
</dbReference>
<keyword evidence="4 6" id="KW-0233">DNA recombination</keyword>
<comment type="similarity">
    <text evidence="6">Belongs to the RuvA family.</text>
</comment>
<dbReference type="Gene3D" id="2.40.50.140">
    <property type="entry name" value="Nucleic acid-binding proteins"/>
    <property type="match status" value="1"/>
</dbReference>
<dbReference type="HAMAP" id="MF_00031">
    <property type="entry name" value="DNA_HJ_migration_RuvA"/>
    <property type="match status" value="1"/>
</dbReference>
<feature type="domain" description="Helix-hairpin-helix DNA-binding motif class 1" evidence="7">
    <location>
        <begin position="73"/>
        <end position="92"/>
    </location>
</feature>
<keyword evidence="8" id="KW-0378">Hydrolase</keyword>
<evidence type="ECO:0000313" key="9">
    <source>
        <dbReference type="Proteomes" id="UP001594351"/>
    </source>
</evidence>
<comment type="domain">
    <text evidence="6">Has three domains with a flexible linker between the domains II and III and assumes an 'L' shape. Domain III is highly mobile and contacts RuvB.</text>
</comment>
<evidence type="ECO:0000256" key="4">
    <source>
        <dbReference type="ARBA" id="ARBA00023172"/>
    </source>
</evidence>
<dbReference type="InterPro" id="IPR036267">
    <property type="entry name" value="RuvA_C_sf"/>
</dbReference>
<dbReference type="GO" id="GO:0003678">
    <property type="term" value="F:DNA helicase activity"/>
    <property type="evidence" value="ECO:0007669"/>
    <property type="project" value="UniProtKB-EC"/>
</dbReference>
<feature type="region of interest" description="Domain I" evidence="6">
    <location>
        <begin position="1"/>
        <end position="64"/>
    </location>
</feature>
<evidence type="ECO:0000256" key="2">
    <source>
        <dbReference type="ARBA" id="ARBA00022763"/>
    </source>
</evidence>
<dbReference type="InterPro" id="IPR000085">
    <property type="entry name" value="RuvA"/>
</dbReference>
<feature type="region of interest" description="Domain III" evidence="6">
    <location>
        <begin position="154"/>
        <end position="205"/>
    </location>
</feature>
<dbReference type="InterPro" id="IPR013849">
    <property type="entry name" value="DNA_helicase_Holl-junc_RuvA_I"/>
</dbReference>
<evidence type="ECO:0000256" key="5">
    <source>
        <dbReference type="ARBA" id="ARBA00023204"/>
    </source>
</evidence>
<dbReference type="SUPFAM" id="SSF46929">
    <property type="entry name" value="DNA helicase RuvA subunit, C-terminal domain"/>
    <property type="match status" value="1"/>
</dbReference>
<keyword evidence="2 6" id="KW-0227">DNA damage</keyword>
<reference evidence="8 9" key="1">
    <citation type="submission" date="2024-09" db="EMBL/GenBank/DDBJ databases">
        <title>Laminarin stimulates single cell rates of sulfate reduction while oxygen inhibits transcriptomic activity in coastal marine sediment.</title>
        <authorList>
            <person name="Lindsay M."/>
            <person name="Orcutt B."/>
            <person name="Emerson D."/>
            <person name="Stepanauskas R."/>
            <person name="D'Angelo T."/>
        </authorList>
    </citation>
    <scope>NUCLEOTIDE SEQUENCE [LARGE SCALE GENOMIC DNA]</scope>
    <source>
        <strain evidence="8">SAG AM-311-K15</strain>
    </source>
</reference>
<evidence type="ECO:0000313" key="8">
    <source>
        <dbReference type="EMBL" id="MFC1851916.1"/>
    </source>
</evidence>
<dbReference type="EMBL" id="JBHPBY010000242">
    <property type="protein sequence ID" value="MFC1851916.1"/>
    <property type="molecule type" value="Genomic_DNA"/>
</dbReference>
<dbReference type="InterPro" id="IPR012340">
    <property type="entry name" value="NA-bd_OB-fold"/>
</dbReference>
<dbReference type="SUPFAM" id="SSF50249">
    <property type="entry name" value="Nucleic acid-binding proteins"/>
    <property type="match status" value="1"/>
</dbReference>
<dbReference type="SMART" id="SM00278">
    <property type="entry name" value="HhH1"/>
    <property type="match status" value="2"/>
</dbReference>
<comment type="function">
    <text evidence="6">The RuvA-RuvB-RuvC complex processes Holliday junction (HJ) DNA during genetic recombination and DNA repair, while the RuvA-RuvB complex plays an important role in the rescue of blocked DNA replication forks via replication fork reversal (RFR). RuvA specifically binds to HJ cruciform DNA, conferring on it an open structure. The RuvB hexamer acts as an ATP-dependent pump, pulling dsDNA into and through the RuvAB complex. HJ branch migration allows RuvC to scan DNA until it finds its consensus sequence, where it cleaves and resolves the cruciform DNA.</text>
</comment>
<dbReference type="Gene3D" id="1.10.8.10">
    <property type="entry name" value="DNA helicase RuvA subunit, C-terminal domain"/>
    <property type="match status" value="1"/>
</dbReference>
<keyword evidence="9" id="KW-1185">Reference proteome</keyword>
<gene>
    <name evidence="6 8" type="primary">ruvA</name>
    <name evidence="8" type="ORF">ACFL27_17120</name>
</gene>
<comment type="caution">
    <text evidence="6">Lacks conserved residue(s) required for the propagation of feature annotation.</text>
</comment>
<protein>
    <recommendedName>
        <fullName evidence="6">Holliday junction branch migration complex subunit RuvA</fullName>
    </recommendedName>
</protein>
<dbReference type="Pfam" id="PF14520">
    <property type="entry name" value="HHH_5"/>
    <property type="match status" value="1"/>
</dbReference>
<evidence type="ECO:0000256" key="1">
    <source>
        <dbReference type="ARBA" id="ARBA00022490"/>
    </source>
</evidence>
<evidence type="ECO:0000256" key="3">
    <source>
        <dbReference type="ARBA" id="ARBA00023125"/>
    </source>
</evidence>